<dbReference type="RefSeq" id="WP_130282053.1">
    <property type="nucleotide sequence ID" value="NZ_SGXT01000014.1"/>
</dbReference>
<dbReference type="Pfam" id="PF00455">
    <property type="entry name" value="DeoRC"/>
    <property type="match status" value="1"/>
</dbReference>
<dbReference type="InterPro" id="IPR001034">
    <property type="entry name" value="DeoR_HTH"/>
</dbReference>
<keyword evidence="5" id="KW-1185">Reference proteome</keyword>
<feature type="domain" description="HTH deoR-type" evidence="3">
    <location>
        <begin position="9"/>
        <end position="64"/>
    </location>
</feature>
<organism evidence="4 5">
    <name type="scientific">Microcella alkaliphila</name>
    <dbReference type="NCBI Taxonomy" id="279828"/>
    <lineage>
        <taxon>Bacteria</taxon>
        <taxon>Bacillati</taxon>
        <taxon>Actinomycetota</taxon>
        <taxon>Actinomycetes</taxon>
        <taxon>Micrococcales</taxon>
        <taxon>Microbacteriaceae</taxon>
        <taxon>Microcella</taxon>
    </lineage>
</organism>
<protein>
    <submittedName>
        <fullName evidence="4">DeoR family transcriptional regulator</fullName>
    </submittedName>
</protein>
<dbReference type="InterPro" id="IPR037171">
    <property type="entry name" value="NagB/RpiA_transferase-like"/>
</dbReference>
<dbReference type="Proteomes" id="UP000292408">
    <property type="component" value="Unassembled WGS sequence"/>
</dbReference>
<reference evidence="4 5" key="1">
    <citation type="journal article" date="2015" name="Stand. Genomic Sci.">
        <title>Genomic Encyclopedia of Bacterial and Archaeal Type Strains, Phase III: the genomes of soil and plant-associated and newly described type strains.</title>
        <authorList>
            <person name="Whitman W.B."/>
            <person name="Woyke T."/>
            <person name="Klenk H.P."/>
            <person name="Zhou Y."/>
            <person name="Lilburn T.G."/>
            <person name="Beck B.J."/>
            <person name="De Vos P."/>
            <person name="Vandamme P."/>
            <person name="Eisen J.A."/>
            <person name="Garrity G."/>
            <person name="Hugenholtz P."/>
            <person name="Kyrpides N.C."/>
        </authorList>
    </citation>
    <scope>NUCLEOTIDE SEQUENCE [LARGE SCALE GENOMIC DNA]</scope>
    <source>
        <strain evidence="4 5">AC4r</strain>
    </source>
</reference>
<dbReference type="GO" id="GO:0003700">
    <property type="term" value="F:DNA-binding transcription factor activity"/>
    <property type="evidence" value="ECO:0007669"/>
    <property type="project" value="InterPro"/>
</dbReference>
<dbReference type="EMBL" id="SGXT01000014">
    <property type="protein sequence ID" value="RZT60678.1"/>
    <property type="molecule type" value="Genomic_DNA"/>
</dbReference>
<dbReference type="AlphaFoldDB" id="A0A4Q7TLZ5"/>
<name>A0A4Q7TLZ5_9MICO</name>
<dbReference type="PANTHER" id="PTHR30363">
    <property type="entry name" value="HTH-TYPE TRANSCRIPTIONAL REGULATOR SRLR-RELATED"/>
    <property type="match status" value="1"/>
</dbReference>
<dbReference type="InterPro" id="IPR050313">
    <property type="entry name" value="Carb_Metab_HTH_regulators"/>
</dbReference>
<evidence type="ECO:0000256" key="2">
    <source>
        <dbReference type="ARBA" id="ARBA00023163"/>
    </source>
</evidence>
<dbReference type="SMART" id="SM00420">
    <property type="entry name" value="HTH_DEOR"/>
    <property type="match status" value="1"/>
</dbReference>
<accession>A0A4Q7TLZ5</accession>
<dbReference type="SMART" id="SM01134">
    <property type="entry name" value="DeoRC"/>
    <property type="match status" value="1"/>
</dbReference>
<keyword evidence="2" id="KW-0804">Transcription</keyword>
<gene>
    <name evidence="4" type="ORF">EV140_1192</name>
</gene>
<proteinExistence type="predicted"/>
<evidence type="ECO:0000259" key="3">
    <source>
        <dbReference type="PROSITE" id="PS51000"/>
    </source>
</evidence>
<evidence type="ECO:0000313" key="4">
    <source>
        <dbReference type="EMBL" id="RZT60678.1"/>
    </source>
</evidence>
<evidence type="ECO:0000256" key="1">
    <source>
        <dbReference type="ARBA" id="ARBA00023015"/>
    </source>
</evidence>
<dbReference type="SUPFAM" id="SSF100950">
    <property type="entry name" value="NagB/RpiA/CoA transferase-like"/>
    <property type="match status" value="1"/>
</dbReference>
<dbReference type="Gene3D" id="3.40.50.1360">
    <property type="match status" value="1"/>
</dbReference>
<evidence type="ECO:0000313" key="5">
    <source>
        <dbReference type="Proteomes" id="UP000292408"/>
    </source>
</evidence>
<dbReference type="InterPro" id="IPR036390">
    <property type="entry name" value="WH_DNA-bd_sf"/>
</dbReference>
<dbReference type="PANTHER" id="PTHR30363:SF44">
    <property type="entry name" value="AGA OPERON TRANSCRIPTIONAL REPRESSOR-RELATED"/>
    <property type="match status" value="1"/>
</dbReference>
<dbReference type="InterPro" id="IPR014036">
    <property type="entry name" value="DeoR-like_C"/>
</dbReference>
<dbReference type="Pfam" id="PF08220">
    <property type="entry name" value="HTH_DeoR"/>
    <property type="match status" value="1"/>
</dbReference>
<sequence length="283" mass="28933">MLVSASPTATTRRERLAASIARRGFARVVDLAREADVSEVTVRTDLAALEADGRIARVHGGAIPRGPVTERELSVERTRTRLARAKEAIAAEAAARVQPGQSVLLDVGSTTLAVAHALVARHDLDDVVVVTNGLAIALALEPALPRLTVVVTGGTLRSLQHSLVNPLATTLLDGVHADLAIIGATGVHAEHGVTNVNLPEAEVKQKMVAAADRVLLVADASKRGVAHLGRVAALDEVDELITDARGGAAASGAFVDDPARASLAALADTGLAITAVPVGAGLG</sequence>
<dbReference type="PROSITE" id="PS51000">
    <property type="entry name" value="HTH_DEOR_2"/>
    <property type="match status" value="1"/>
</dbReference>
<dbReference type="SUPFAM" id="SSF46785">
    <property type="entry name" value="Winged helix' DNA-binding domain"/>
    <property type="match status" value="1"/>
</dbReference>
<dbReference type="OrthoDB" id="7688673at2"/>
<dbReference type="PRINTS" id="PR00037">
    <property type="entry name" value="HTHLACR"/>
</dbReference>
<comment type="caution">
    <text evidence="4">The sequence shown here is derived from an EMBL/GenBank/DDBJ whole genome shotgun (WGS) entry which is preliminary data.</text>
</comment>
<keyword evidence="1" id="KW-0805">Transcription regulation</keyword>